<keyword evidence="1" id="KW-0732">Signal</keyword>
<dbReference type="Pfam" id="PF07833">
    <property type="entry name" value="Cu_amine_oxidN1"/>
    <property type="match status" value="1"/>
</dbReference>
<feature type="domain" description="Copper amine oxidase-like N-terminal" evidence="2">
    <location>
        <begin position="67"/>
        <end position="155"/>
    </location>
</feature>
<feature type="signal peptide" evidence="1">
    <location>
        <begin position="1"/>
        <end position="25"/>
    </location>
</feature>
<organism evidence="3 4">
    <name type="scientific">Paenibacillus lutrae</name>
    <dbReference type="NCBI Taxonomy" id="2078573"/>
    <lineage>
        <taxon>Bacteria</taxon>
        <taxon>Bacillati</taxon>
        <taxon>Bacillota</taxon>
        <taxon>Bacilli</taxon>
        <taxon>Bacillales</taxon>
        <taxon>Paenibacillaceae</taxon>
        <taxon>Paenibacillus</taxon>
    </lineage>
</organism>
<dbReference type="RefSeq" id="WP_157338386.1">
    <property type="nucleotide sequence ID" value="NZ_RHLK01000016.1"/>
</dbReference>
<dbReference type="SUPFAM" id="SSF55383">
    <property type="entry name" value="Copper amine oxidase, domain N"/>
    <property type="match status" value="1"/>
</dbReference>
<dbReference type="AlphaFoldDB" id="A0A7X3FLK4"/>
<feature type="chain" id="PRO_5038810325" evidence="1">
    <location>
        <begin position="26"/>
        <end position="348"/>
    </location>
</feature>
<accession>A0A7X3FLK4</accession>
<name>A0A7X3FLK4_9BACL</name>
<evidence type="ECO:0000256" key="1">
    <source>
        <dbReference type="SAM" id="SignalP"/>
    </source>
</evidence>
<evidence type="ECO:0000313" key="4">
    <source>
        <dbReference type="Proteomes" id="UP000490800"/>
    </source>
</evidence>
<sequence>MNNGMKKSLAVLAATMVMTSGAAYALPVQAADTKLTVQPISQAVKQSLAIEVNNQRLDEGGYHKAGAKEPMIPLRAVTEALGMELTWNQADLSVDISKNQLWTKVTTGEDRYVINKLYKPLGTAPELVDNKLYVPASFANVILHGTVSLEGGTISIQRDDQQQQEHVTTSGVVTSIQDEGEYKSVQIQGSGRDGIVLNVGDETVFEAADGKALTLADLTIGAVVKAEHSLAMTMSLPPQTGAYKITLVKPAADKEMFGTAGKIEEVSTSTDGSVSIRIKGEGLSEQSQSEVVLHLSDKTVIVNRQGEAVDKSEVVEGAEVIGFYNGMLTRSLPPIGQALQIVVKQAEK</sequence>
<protein>
    <submittedName>
        <fullName evidence="3">Copper amine oxidase N-terminal domain-containing protein</fullName>
    </submittedName>
</protein>
<dbReference type="OrthoDB" id="2029085at2"/>
<evidence type="ECO:0000313" key="3">
    <source>
        <dbReference type="EMBL" id="MVP01985.1"/>
    </source>
</evidence>
<gene>
    <name evidence="3" type="ORF">EDM21_21130</name>
</gene>
<reference evidence="3 4" key="1">
    <citation type="journal article" date="2019" name="Microorganisms">
        <title>Paenibacillus lutrae sp. nov., A Chitinolytic Species Isolated from A River Otter in Castril Natural Park, Granada, Spain.</title>
        <authorList>
            <person name="Rodriguez M."/>
            <person name="Reina J.C."/>
            <person name="Bejar V."/>
            <person name="Llamas I."/>
        </authorList>
    </citation>
    <scope>NUCLEOTIDE SEQUENCE [LARGE SCALE GENOMIC DNA]</scope>
    <source>
        <strain evidence="3 4">N10</strain>
    </source>
</reference>
<comment type="caution">
    <text evidence="3">The sequence shown here is derived from an EMBL/GenBank/DDBJ whole genome shotgun (WGS) entry which is preliminary data.</text>
</comment>
<dbReference type="EMBL" id="RHLK01000016">
    <property type="protein sequence ID" value="MVP01985.1"/>
    <property type="molecule type" value="Genomic_DNA"/>
</dbReference>
<keyword evidence="4" id="KW-1185">Reference proteome</keyword>
<dbReference type="InterPro" id="IPR012854">
    <property type="entry name" value="Cu_amine_oxidase-like_N"/>
</dbReference>
<proteinExistence type="predicted"/>
<dbReference type="Proteomes" id="UP000490800">
    <property type="component" value="Unassembled WGS sequence"/>
</dbReference>
<dbReference type="Gene3D" id="3.30.457.10">
    <property type="entry name" value="Copper amine oxidase-like, N-terminal domain"/>
    <property type="match status" value="1"/>
</dbReference>
<evidence type="ECO:0000259" key="2">
    <source>
        <dbReference type="Pfam" id="PF07833"/>
    </source>
</evidence>
<dbReference type="InterPro" id="IPR036582">
    <property type="entry name" value="Mao_N_sf"/>
</dbReference>